<dbReference type="Pfam" id="PF01740">
    <property type="entry name" value="STAS"/>
    <property type="match status" value="1"/>
</dbReference>
<sequence>MAQPATVDELEPGDHACLTFTDADERLDIVAAFVRDGLDRGDKVVCLTDTLDPDHLSNELSERGLPVESSICSGQLEVVPSVSAYVAGGTFDAAEVIRGLRARIDGALAEGYPGLRISSDMVWALRPVSGLEQLLTFEVQFNELLASRPAIAVCQYDRAGFDAVSLAGASAVHGRGVAAVTYHSDAVLRICRQHIPPGVRIAGELDYRGLDPLTRALSEAVRLDSHLFLNLAPLSFIDVAAAGVVLQTAYGLVGGKLMTVVCQSTVGKVLRALGGDEIAALKLVVRDVG</sequence>
<dbReference type="AlphaFoldDB" id="A0A8J4E8Z6"/>
<dbReference type="EMBL" id="BOPH01000010">
    <property type="protein sequence ID" value="GIJ65904.1"/>
    <property type="molecule type" value="Genomic_DNA"/>
</dbReference>
<evidence type="ECO:0000313" key="2">
    <source>
        <dbReference type="EMBL" id="GIJ65904.1"/>
    </source>
</evidence>
<feature type="domain" description="STAS" evidence="1">
    <location>
        <begin position="199"/>
        <end position="289"/>
    </location>
</feature>
<protein>
    <recommendedName>
        <fullName evidence="1">STAS domain-containing protein</fullName>
    </recommendedName>
</protein>
<accession>A0A8J4E8Z6</accession>
<dbReference type="InterPro" id="IPR025847">
    <property type="entry name" value="MEDS_domain"/>
</dbReference>
<dbReference type="Gene3D" id="3.30.750.24">
    <property type="entry name" value="STAS domain"/>
    <property type="match status" value="1"/>
</dbReference>
<dbReference type="PROSITE" id="PS50801">
    <property type="entry name" value="STAS"/>
    <property type="match status" value="1"/>
</dbReference>
<proteinExistence type="predicted"/>
<keyword evidence="3" id="KW-1185">Reference proteome</keyword>
<dbReference type="Pfam" id="PF14417">
    <property type="entry name" value="MEDS"/>
    <property type="match status" value="1"/>
</dbReference>
<dbReference type="InterPro" id="IPR002645">
    <property type="entry name" value="STAS_dom"/>
</dbReference>
<comment type="caution">
    <text evidence="2">The sequence shown here is derived from an EMBL/GenBank/DDBJ whole genome shotgun (WGS) entry which is preliminary data.</text>
</comment>
<dbReference type="SUPFAM" id="SSF52091">
    <property type="entry name" value="SpoIIaa-like"/>
    <property type="match status" value="1"/>
</dbReference>
<dbReference type="RefSeq" id="WP_203925892.1">
    <property type="nucleotide sequence ID" value="NZ_BOPH01000010.1"/>
</dbReference>
<evidence type="ECO:0000313" key="3">
    <source>
        <dbReference type="Proteomes" id="UP000635606"/>
    </source>
</evidence>
<reference evidence="2" key="1">
    <citation type="submission" date="2021-01" db="EMBL/GenBank/DDBJ databases">
        <title>Whole genome shotgun sequence of Virgisporangium ochraceum NBRC 16418.</title>
        <authorList>
            <person name="Komaki H."/>
            <person name="Tamura T."/>
        </authorList>
    </citation>
    <scope>NUCLEOTIDE SEQUENCE</scope>
    <source>
        <strain evidence="2">NBRC 16418</strain>
    </source>
</reference>
<name>A0A8J4E8Z6_9ACTN</name>
<evidence type="ECO:0000259" key="1">
    <source>
        <dbReference type="PROSITE" id="PS50801"/>
    </source>
</evidence>
<organism evidence="2 3">
    <name type="scientific">Virgisporangium ochraceum</name>
    <dbReference type="NCBI Taxonomy" id="65505"/>
    <lineage>
        <taxon>Bacteria</taxon>
        <taxon>Bacillati</taxon>
        <taxon>Actinomycetota</taxon>
        <taxon>Actinomycetes</taxon>
        <taxon>Micromonosporales</taxon>
        <taxon>Micromonosporaceae</taxon>
        <taxon>Virgisporangium</taxon>
    </lineage>
</organism>
<dbReference type="InterPro" id="IPR036513">
    <property type="entry name" value="STAS_dom_sf"/>
</dbReference>
<gene>
    <name evidence="2" type="ORF">Voc01_008210</name>
</gene>
<dbReference type="Proteomes" id="UP000635606">
    <property type="component" value="Unassembled WGS sequence"/>
</dbReference>